<feature type="chain" id="PRO_5034674467" evidence="2">
    <location>
        <begin position="21"/>
        <end position="1188"/>
    </location>
</feature>
<proteinExistence type="predicted"/>
<protein>
    <submittedName>
        <fullName evidence="4">Uncharacterized protein LOC112691257</fullName>
    </submittedName>
</protein>
<organism evidence="3 4">
    <name type="scientific">Sipha flava</name>
    <name type="common">yellow sugarcane aphid</name>
    <dbReference type="NCBI Taxonomy" id="143950"/>
    <lineage>
        <taxon>Eukaryota</taxon>
        <taxon>Metazoa</taxon>
        <taxon>Ecdysozoa</taxon>
        <taxon>Arthropoda</taxon>
        <taxon>Hexapoda</taxon>
        <taxon>Insecta</taxon>
        <taxon>Pterygota</taxon>
        <taxon>Neoptera</taxon>
        <taxon>Paraneoptera</taxon>
        <taxon>Hemiptera</taxon>
        <taxon>Sternorrhyncha</taxon>
        <taxon>Aphidomorpha</taxon>
        <taxon>Aphidoidea</taxon>
        <taxon>Aphididae</taxon>
        <taxon>Sipha</taxon>
    </lineage>
</organism>
<evidence type="ECO:0000256" key="2">
    <source>
        <dbReference type="SAM" id="SignalP"/>
    </source>
</evidence>
<dbReference type="AlphaFoldDB" id="A0A8B8GF28"/>
<accession>A0A8B8GF28</accession>
<evidence type="ECO:0000313" key="3">
    <source>
        <dbReference type="Proteomes" id="UP000694846"/>
    </source>
</evidence>
<dbReference type="RefSeq" id="XP_025421201.1">
    <property type="nucleotide sequence ID" value="XM_025565416.1"/>
</dbReference>
<feature type="compositionally biased region" description="Pro residues" evidence="1">
    <location>
        <begin position="343"/>
        <end position="355"/>
    </location>
</feature>
<dbReference type="Proteomes" id="UP000694846">
    <property type="component" value="Unplaced"/>
</dbReference>
<evidence type="ECO:0000256" key="1">
    <source>
        <dbReference type="SAM" id="MobiDB-lite"/>
    </source>
</evidence>
<feature type="region of interest" description="Disordered" evidence="1">
    <location>
        <begin position="587"/>
        <end position="644"/>
    </location>
</feature>
<feature type="region of interest" description="Disordered" evidence="1">
    <location>
        <begin position="307"/>
        <end position="409"/>
    </location>
</feature>
<feature type="compositionally biased region" description="Polar residues" evidence="1">
    <location>
        <begin position="379"/>
        <end position="390"/>
    </location>
</feature>
<gene>
    <name evidence="4" type="primary">LOC112691257</name>
</gene>
<keyword evidence="2" id="KW-0732">Signal</keyword>
<keyword evidence="3" id="KW-1185">Reference proteome</keyword>
<dbReference type="GeneID" id="112691257"/>
<feature type="compositionally biased region" description="Basic and acidic residues" evidence="1">
    <location>
        <begin position="328"/>
        <end position="340"/>
    </location>
</feature>
<feature type="signal peptide" evidence="2">
    <location>
        <begin position="1"/>
        <end position="20"/>
    </location>
</feature>
<feature type="compositionally biased region" description="Polar residues" evidence="1">
    <location>
        <begin position="633"/>
        <end position="644"/>
    </location>
</feature>
<evidence type="ECO:0000313" key="4">
    <source>
        <dbReference type="RefSeq" id="XP_025421201.1"/>
    </source>
</evidence>
<name>A0A8B8GF28_9HEMI</name>
<reference evidence="4" key="1">
    <citation type="submission" date="2025-08" db="UniProtKB">
        <authorList>
            <consortium name="RefSeq"/>
        </authorList>
    </citation>
    <scope>IDENTIFICATION</scope>
</reference>
<feature type="compositionally biased region" description="Basic and acidic residues" evidence="1">
    <location>
        <begin position="591"/>
        <end position="602"/>
    </location>
</feature>
<dbReference type="OrthoDB" id="6380161at2759"/>
<sequence>MLRNMLLMFIFAAFVATSSQVSYTHQDFCPYFGGLDVKNEAVVLAGAHDNVIPGGCISKELVPNGAFGDYRLNVWLGLKPTDGTFCNNTDKMDFFQFSCISSWYGDADKGQTIMFVRLYDRAARHGRMAARCAIYQKFNSGKNALLTIALDDDIMCKDLGEHQNNFEHMTFSLKSNWTDQTVVLFLNMGEYSPISNALSVEKYTKSKPKLRIGEINKKMNTDETLDNVIRPREVLDFSKRLKNDTNNDVLMNSRSQDITAHHVLTRSRRAAKGYRFPEWAQGCWTNLCINDDTATFDTSVLYESDIDETEDQEVTDGNVDKSGNPQKVRRDTSKKIKNTDDPIFPPTPPPSPPRSLPVEKIFNAPRRTQRSKRAPCSGDATTPKSVSTTGAFPVKFRDEDDPIDGFNSGKREVDIETDMEDEEALLKAIKDEELKDITILTDSWNAVKARKGNDKRLPTAGEFVREAVSRGMPMTKALEKWQTVLRLNRMWESHTNVHKKVPMNYYAIVTNFENYTKKRKEPRAIYLNSMKTGVIIDTMFPHSKRKKRSIMDALRSAKTKWRKVKPVDIYENNEQPENTDKLLIMGGNQEGDERYPIGDSSHRSSSPRSPLAEQIFNAPRRTQRSKRAPCSGDATTPKSVSTTGAFPVKFRDEDEPIDGFNSGKREVDIETDMEDEEALLKAIKDEELKDITILTDSWNAVKARKGNDKRLPTAGEFVREAVSRGMPMTKALEKWQTVLRLNRMWESHTNVHKKVPMNYYAIVTNFENYINKRKEPRAIYLNDMKTGVMTDSKFPDSHRKKRSTMDALRSSKTEWRNVMPVDFDENIGQPENIAKFLIMGGKRVGDEHYLTHDTSYLNNENKSDSMINIAINESLIYGCMWLVRRDKNIIEYAVLIANNAPKPYQPLLSFAREVCAENKTVAPNSDVKSHTSPRPHQQRWITETRNNVSDRVLVSCPVLPGTVFYGKLPPSPAAPVAVDDATASVAGASNEPSPAYCVRLISSVDDVASGREGFSDRMKYTVSECIDPTSLTGISPQPMNTQVTNEEREYKCLGQWSEDRPIGKGDDVTHTMLTYMYVQRLDRPNINGVPEYECYVVTSIPNQPGQDPRATTLLLTEAGKGTHCSRLADPYVDGMKLVGTKINSQGALHTPRQHQTRRPPPTQVNIGFRTVWDPIIVGLLLFITISLW</sequence>